<evidence type="ECO:0008006" key="6">
    <source>
        <dbReference type="Google" id="ProtNLM"/>
    </source>
</evidence>
<keyword evidence="1" id="KW-0547">Nucleotide-binding</keyword>
<name>A0AAU9J9I2_9CILI</name>
<dbReference type="GO" id="GO:0005634">
    <property type="term" value="C:nucleus"/>
    <property type="evidence" value="ECO:0007669"/>
    <property type="project" value="TreeGrafter"/>
</dbReference>
<dbReference type="InterPro" id="IPR043129">
    <property type="entry name" value="ATPase_NBD"/>
</dbReference>
<dbReference type="GO" id="GO:0004594">
    <property type="term" value="F:pantothenate kinase activity"/>
    <property type="evidence" value="ECO:0007669"/>
    <property type="project" value="TreeGrafter"/>
</dbReference>
<gene>
    <name evidence="4" type="ORF">BSTOLATCC_MIC31377</name>
</gene>
<dbReference type="Gene3D" id="6.10.10.60">
    <property type="match status" value="1"/>
</dbReference>
<dbReference type="PANTHER" id="PTHR12280">
    <property type="entry name" value="PANTOTHENATE KINASE"/>
    <property type="match status" value="1"/>
</dbReference>
<evidence type="ECO:0000256" key="1">
    <source>
        <dbReference type="ARBA" id="ARBA00022741"/>
    </source>
</evidence>
<dbReference type="GO" id="GO:0005829">
    <property type="term" value="C:cytosol"/>
    <property type="evidence" value="ECO:0007669"/>
    <property type="project" value="TreeGrafter"/>
</dbReference>
<dbReference type="SUPFAM" id="SSF53067">
    <property type="entry name" value="Actin-like ATPase domain"/>
    <property type="match status" value="1"/>
</dbReference>
<dbReference type="GO" id="GO:0015937">
    <property type="term" value="P:coenzyme A biosynthetic process"/>
    <property type="evidence" value="ECO:0007669"/>
    <property type="project" value="UniProtKB-KW"/>
</dbReference>
<organism evidence="4 5">
    <name type="scientific">Blepharisma stoltei</name>
    <dbReference type="NCBI Taxonomy" id="1481888"/>
    <lineage>
        <taxon>Eukaryota</taxon>
        <taxon>Sar</taxon>
        <taxon>Alveolata</taxon>
        <taxon>Ciliophora</taxon>
        <taxon>Postciliodesmatophora</taxon>
        <taxon>Heterotrichea</taxon>
        <taxon>Heterotrichida</taxon>
        <taxon>Blepharismidae</taxon>
        <taxon>Blepharisma</taxon>
    </lineage>
</organism>
<dbReference type="AlphaFoldDB" id="A0AAU9J9I2"/>
<evidence type="ECO:0000256" key="2">
    <source>
        <dbReference type="ARBA" id="ARBA00022840"/>
    </source>
</evidence>
<dbReference type="GO" id="GO:0005524">
    <property type="term" value="F:ATP binding"/>
    <property type="evidence" value="ECO:0007669"/>
    <property type="project" value="UniProtKB-KW"/>
</dbReference>
<sequence>MGNQIAIDLGPVYLEASIFIAAEPVPDYTTYYIYSAKHNGTFYFVRLLKAEVESFKSHILYSKLTRDDVPVQVTGVKFDDFHLRLETLFDIQVITSEKTKFAVKALDFFWNNNKESLYQYKNTQLPQSDGSICTSGDFVKEAICEEALFPCLLVNVRSGISIYRVNSLEDFHKVGGSSFGGSTFWALSKLLCNYETPTDALESSRDGNNVLVDMTVGDIYGRGYDQMGLPHNLIASSCAKLREKRTDETDPASIAKSLLILFCFNMTQISYMQAVVEGIDRIAVVGDAMHTTYANELAQYCIDFWSANKIKLIQSDYGAYFGSFGALLRQLDRV</sequence>
<dbReference type="Proteomes" id="UP001162131">
    <property type="component" value="Unassembled WGS sequence"/>
</dbReference>
<dbReference type="EMBL" id="CAJZBQ010000031">
    <property type="protein sequence ID" value="CAG9322352.1"/>
    <property type="molecule type" value="Genomic_DNA"/>
</dbReference>
<reference evidence="4" key="1">
    <citation type="submission" date="2021-09" db="EMBL/GenBank/DDBJ databases">
        <authorList>
            <consortium name="AG Swart"/>
            <person name="Singh M."/>
            <person name="Singh A."/>
            <person name="Seah K."/>
            <person name="Emmerich C."/>
        </authorList>
    </citation>
    <scope>NUCLEOTIDE SEQUENCE</scope>
    <source>
        <strain evidence="4">ATCC30299</strain>
    </source>
</reference>
<dbReference type="PANTHER" id="PTHR12280:SF20">
    <property type="entry name" value="4'-PHOSPHOPANTETHEINE PHOSPHATASE"/>
    <property type="match status" value="1"/>
</dbReference>
<comment type="caution">
    <text evidence="4">The sequence shown here is derived from an EMBL/GenBank/DDBJ whole genome shotgun (WGS) entry which is preliminary data.</text>
</comment>
<accession>A0AAU9J9I2</accession>
<dbReference type="InterPro" id="IPR004567">
    <property type="entry name" value="Type_II_PanK"/>
</dbReference>
<dbReference type="Gene3D" id="3.30.420.40">
    <property type="match status" value="1"/>
</dbReference>
<proteinExistence type="predicted"/>
<keyword evidence="2" id="KW-0067">ATP-binding</keyword>
<keyword evidence="3" id="KW-0173">Coenzyme A biosynthesis</keyword>
<dbReference type="Pfam" id="PF03630">
    <property type="entry name" value="Fumble"/>
    <property type="match status" value="1"/>
</dbReference>
<protein>
    <recommendedName>
        <fullName evidence="6">Pantothenate kinase</fullName>
    </recommendedName>
</protein>
<keyword evidence="5" id="KW-1185">Reference proteome</keyword>
<evidence type="ECO:0000313" key="5">
    <source>
        <dbReference type="Proteomes" id="UP001162131"/>
    </source>
</evidence>
<evidence type="ECO:0000256" key="3">
    <source>
        <dbReference type="ARBA" id="ARBA00022993"/>
    </source>
</evidence>
<evidence type="ECO:0000313" key="4">
    <source>
        <dbReference type="EMBL" id="CAG9322352.1"/>
    </source>
</evidence>